<evidence type="ECO:0000256" key="4">
    <source>
        <dbReference type="SAM" id="MobiDB-lite"/>
    </source>
</evidence>
<evidence type="ECO:0000259" key="6">
    <source>
        <dbReference type="PROSITE" id="PS51208"/>
    </source>
</evidence>
<dbReference type="RefSeq" id="WP_379479715.1">
    <property type="nucleotide sequence ID" value="NZ_JBHLTL010000001.1"/>
</dbReference>
<dbReference type="Proteomes" id="UP001589943">
    <property type="component" value="Unassembled WGS sequence"/>
</dbReference>
<dbReference type="SMART" id="SM00736">
    <property type="entry name" value="CADG"/>
    <property type="match status" value="3"/>
</dbReference>
<comment type="caution">
    <text evidence="7">The sequence shown here is derived from an EMBL/GenBank/DDBJ whole genome shotgun (WGS) entry which is preliminary data.</text>
</comment>
<dbReference type="InterPro" id="IPR015919">
    <property type="entry name" value="Cadherin-like_sf"/>
</dbReference>
<dbReference type="InterPro" id="IPR013783">
    <property type="entry name" value="Ig-like_fold"/>
</dbReference>
<feature type="region of interest" description="Disordered" evidence="4">
    <location>
        <begin position="1470"/>
        <end position="1504"/>
    </location>
</feature>
<accession>A0ABV6PGL4</accession>
<evidence type="ECO:0000313" key="7">
    <source>
        <dbReference type="EMBL" id="MFC0588208.1"/>
    </source>
</evidence>
<dbReference type="InterPro" id="IPR036709">
    <property type="entry name" value="Autotransporte_beta_dom_sf"/>
</dbReference>
<evidence type="ECO:0000313" key="8">
    <source>
        <dbReference type="Proteomes" id="UP001589943"/>
    </source>
</evidence>
<dbReference type="Pfam" id="PF03160">
    <property type="entry name" value="Calx-beta"/>
    <property type="match status" value="3"/>
</dbReference>
<protein>
    <submittedName>
        <fullName evidence="7">Ig domain-containing protein</fullName>
    </submittedName>
</protein>
<dbReference type="InterPro" id="IPR006644">
    <property type="entry name" value="Cadg"/>
</dbReference>
<feature type="domain" description="Autotransporter" evidence="6">
    <location>
        <begin position="1497"/>
        <end position="1776"/>
    </location>
</feature>
<dbReference type="EMBL" id="JBHLTL010000001">
    <property type="protein sequence ID" value="MFC0588208.1"/>
    <property type="molecule type" value="Genomic_DNA"/>
</dbReference>
<dbReference type="PANTHER" id="PTHR37494">
    <property type="entry name" value="HEMAGGLUTININ"/>
    <property type="match status" value="1"/>
</dbReference>
<dbReference type="SUPFAM" id="SSF49313">
    <property type="entry name" value="Cadherin-like"/>
    <property type="match status" value="5"/>
</dbReference>
<evidence type="ECO:0000256" key="3">
    <source>
        <dbReference type="ARBA" id="ARBA00022837"/>
    </source>
</evidence>
<reference evidence="7 8" key="1">
    <citation type="submission" date="2024-09" db="EMBL/GenBank/DDBJ databases">
        <authorList>
            <person name="Sun Q."/>
            <person name="Mori K."/>
        </authorList>
    </citation>
    <scope>NUCLEOTIDE SEQUENCE [LARGE SCALE GENOMIC DNA]</scope>
    <source>
        <strain evidence="7 8">NCAIM B.02537</strain>
    </source>
</reference>
<feature type="chain" id="PRO_5047302544" evidence="5">
    <location>
        <begin position="35"/>
        <end position="1776"/>
    </location>
</feature>
<dbReference type="Pfam" id="PF17963">
    <property type="entry name" value="Big_9"/>
    <property type="match status" value="1"/>
</dbReference>
<feature type="signal peptide" evidence="5">
    <location>
        <begin position="1"/>
        <end position="34"/>
    </location>
</feature>
<keyword evidence="3" id="KW-0106">Calcium</keyword>
<dbReference type="SUPFAM" id="SSF141072">
    <property type="entry name" value="CalX-like"/>
    <property type="match status" value="4"/>
</dbReference>
<dbReference type="PANTHER" id="PTHR37494:SF1">
    <property type="entry name" value="STAPHYLOCOCCUS AUREUS SURFACE PROTEIN A"/>
    <property type="match status" value="1"/>
</dbReference>
<evidence type="ECO:0000256" key="1">
    <source>
        <dbReference type="ARBA" id="ARBA00022729"/>
    </source>
</evidence>
<name>A0ABV6PGL4_9SPHN</name>
<dbReference type="PROSITE" id="PS51208">
    <property type="entry name" value="AUTOTRANSPORTER"/>
    <property type="match status" value="1"/>
</dbReference>
<dbReference type="InterPro" id="IPR003644">
    <property type="entry name" value="Calx_beta"/>
</dbReference>
<dbReference type="Pfam" id="PF05345">
    <property type="entry name" value="He_PIG"/>
    <property type="match status" value="7"/>
</dbReference>
<dbReference type="InterPro" id="IPR006315">
    <property type="entry name" value="OM_autotransptr_brl_dom"/>
</dbReference>
<dbReference type="NCBIfam" id="TIGR01414">
    <property type="entry name" value="autotrans_barl"/>
    <property type="match status" value="1"/>
</dbReference>
<keyword evidence="2" id="KW-0677">Repeat</keyword>
<dbReference type="Gene3D" id="2.60.40.10">
    <property type="entry name" value="Immunoglobulins"/>
    <property type="match status" value="8"/>
</dbReference>
<dbReference type="SUPFAM" id="SSF103515">
    <property type="entry name" value="Autotransporter"/>
    <property type="match status" value="1"/>
</dbReference>
<evidence type="ECO:0000256" key="2">
    <source>
        <dbReference type="ARBA" id="ARBA00022737"/>
    </source>
</evidence>
<dbReference type="InterPro" id="IPR038081">
    <property type="entry name" value="CalX-like_sf"/>
</dbReference>
<dbReference type="Gene3D" id="2.60.40.2030">
    <property type="match status" value="4"/>
</dbReference>
<dbReference type="Gene3D" id="2.40.128.130">
    <property type="entry name" value="Autotransporter beta-domain"/>
    <property type="match status" value="1"/>
</dbReference>
<dbReference type="Pfam" id="PF03797">
    <property type="entry name" value="Autotransporter"/>
    <property type="match status" value="1"/>
</dbReference>
<sequence>MYSTFDRLHLVRAVWAFALMLAAMLALTAQPAFAAHNSVACTAKAGTVTTGGTVTINVTDCTPLGIGFAGVGPVDGPAQPQHGSANLRISGSQWVVDYSHNGDSATSDYFEFTDASGNFGPDTVGVTITITGPTSPIIVTPGSLPSMTAGTSFSQTLTSTGGAGPYSYTLQNGALPVGLTLSGSGIISGTPKQRGAYSFSVRSTDSTAPTAQFTDKGYTGNVANPSLALASGTITLVANSPASTQLATVGGVSPYIYATEPPGAPMPFGLSLSTGGLITGTPTTTGSATVQLRVTDASTGPGQYFELENLTINVISAPTASIAVSPATVSEDGASNLTYTVSLSSAVASPTTVNITTAGTATAGTDYSGNVTSVTIPAGSTSATITINPTVDGTIEPDETVTLSVAAGSGYTVGAPAAATGTIINDDVPQVTISATPAAVAEDGAPNLVYTVALNQAAFNAIVVNYTIGGTAINGTDYATIASPLTIPAGSTSGTITVNPTADATIESDETVSLTLGAGTGYTVGVPGSAVGTILNDDLPNLSINDVTVAEGNAGTTNYTFTVALSAPAGPGGVGFDIATANGSATGGVDYVSQTLTSQTIPAGSSTYTFTVQVNGDTLNEPSETFFVNVTNVTNAVVVDGQGVGTITNDDALPSLSINDVTVIEGDSGTTNAVFTVTLSAASGQSVGVNYATADGTATQPADYTSTSGTLTFAPGQTTRTITVPVIGETAPEANETYFVNISGATNATIADNQGLGTITNDDVPVTLTPGSIPGGTVGTAYSQTITPSGGTSPYSFSITAGALPAGLTLSSGGTLSGTPTAGGTFNFTVTATDSSGAPGPFSGSQNYSLTIAGATVTLPPTSLPGGTDGVSYSASITPASGGTAPYSYAITAGALPGGLALSPSSGAITGTPTATDTFNFSVSATDSSTGSGPYTATQSYSIAIAIAAPVAGNSNLTVAYNAASTNVPLSLSGGPAASLAITTAPSHGSAVVSGTTITYQASSGYAGPDSFAYTATNATGTSAPATVSVTVQNPVVTITAGSGFSGTVAAPYSNTFTFNGGASPWSGYQVTGLPAGLAITGTTASSVTISGTPSTAGSFNLNVSANDSSTGNGPFSVGQAFVLNIAAPTLSLTPAATTFTAAYGAPFTQAFTASGGIGAYSYAITGALPTGLTFTAGSGTISGTPTAPGSYTITVTATDTGSTGPGAPYTASANYTVSVPAPAIAITPTTLTAGAGGAAYNQQLTASGGIASYTYSVTAGTLPPGLTLSTAGLLSGTPTSSGTFNFTVTAADANGQTGAQAYSLTINAPGLTITPATLPAAHFGVAYSQTLTASGGIAPYHFAISVGALPTGLSLNPNTGAITGTPSVGGVFNLTVTATDSTGGTPGSGSRAYTFNVIARPDPASDPEVRGLVAAQAAIARRVAQTQIENFHQRLQQLHSADASGFSNGMRLAQTSSLCRDIQIQRSTPACSVDGRGPALNAADGSPDKAEPATTDESGRTGIWTSGTIRFGDRDATTGRPSYSFLTQGVSMGMDYRFSPSFSGGIGLGFSHERQDIGDNGSGIRGNSKSVVVYASHRIAPAIFVDWLTGYQWIDFGIRRYVTSTKDTVQSNRDGHQWFGSISAMADLDREEWRFAPYLKLDMTRGNLAAYAESSGSLFDLRFLDQRVDTTTLAVGARFEKHFQIENGRISPLVHFEYQRDLQSDSLARVGYADLATSQFSTITLNGFDRDRFMIGIGGELVLVPNWSIDAEYGYRTGSDSLGDNSIRLGVKVRF</sequence>
<evidence type="ECO:0000256" key="5">
    <source>
        <dbReference type="SAM" id="SignalP"/>
    </source>
</evidence>
<gene>
    <name evidence="7" type="ORF">ACFFF7_02150</name>
</gene>
<keyword evidence="8" id="KW-1185">Reference proteome</keyword>
<keyword evidence="1 5" id="KW-0732">Signal</keyword>
<dbReference type="InterPro" id="IPR005546">
    <property type="entry name" value="Autotransporte_beta"/>
</dbReference>
<dbReference type="SMART" id="SM00237">
    <property type="entry name" value="Calx_beta"/>
    <property type="match status" value="4"/>
</dbReference>
<proteinExistence type="predicted"/>
<organism evidence="7 8">
    <name type="scientific">Novosphingobium aquiterrae</name>
    <dbReference type="NCBI Taxonomy" id="624388"/>
    <lineage>
        <taxon>Bacteria</taxon>
        <taxon>Pseudomonadati</taxon>
        <taxon>Pseudomonadota</taxon>
        <taxon>Alphaproteobacteria</taxon>
        <taxon>Sphingomonadales</taxon>
        <taxon>Sphingomonadaceae</taxon>
        <taxon>Novosphingobium</taxon>
    </lineage>
</organism>
<dbReference type="SMART" id="SM00869">
    <property type="entry name" value="Autotransporter"/>
    <property type="match status" value="1"/>
</dbReference>